<dbReference type="AlphaFoldDB" id="A0A068R6T6"/>
<dbReference type="KEGG" id="xpo:XPG1_3351"/>
<name>A0A068R6T6_9GAMM</name>
<evidence type="ECO:0000313" key="1">
    <source>
        <dbReference type="EMBL" id="CDG22987.1"/>
    </source>
</evidence>
<reference evidence="1 2" key="1">
    <citation type="submission" date="2013-07" db="EMBL/GenBank/DDBJ databases">
        <authorList>
            <person name="Genoscope - CEA"/>
        </authorList>
    </citation>
    <scope>NUCLEOTIDE SEQUENCE [LARGE SCALE GENOMIC DNA]</scope>
    <source>
        <strain evidence="1 2">G6</strain>
    </source>
</reference>
<sequence length="47" mass="5751">MTPYFYVDLNSEYKIILLNDIYVNEFDGKQYTRKISDIDMHYHESEV</sequence>
<organism evidence="1 2">
    <name type="scientific">Xenorhabdus poinarii G6</name>
    <dbReference type="NCBI Taxonomy" id="1354304"/>
    <lineage>
        <taxon>Bacteria</taxon>
        <taxon>Pseudomonadati</taxon>
        <taxon>Pseudomonadota</taxon>
        <taxon>Gammaproteobacteria</taxon>
        <taxon>Enterobacterales</taxon>
        <taxon>Morganellaceae</taxon>
        <taxon>Xenorhabdus</taxon>
    </lineage>
</organism>
<protein>
    <submittedName>
        <fullName evidence="1">Uncharacterized protein</fullName>
    </submittedName>
</protein>
<gene>
    <name evidence="1" type="ORF">XPG1_3351</name>
</gene>
<keyword evidence="2" id="KW-1185">Reference proteome</keyword>
<accession>A0A068R6T6</accession>
<proteinExistence type="predicted"/>
<dbReference type="EMBL" id="FO704551">
    <property type="protein sequence ID" value="CDG22987.1"/>
    <property type="molecule type" value="Genomic_DNA"/>
</dbReference>
<dbReference type="Proteomes" id="UP000032735">
    <property type="component" value="Chromosome"/>
</dbReference>
<evidence type="ECO:0000313" key="2">
    <source>
        <dbReference type="Proteomes" id="UP000032735"/>
    </source>
</evidence>
<dbReference type="HOGENOM" id="CLU_3174964_0_0_6"/>